<comment type="similarity">
    <text evidence="4">Belongs to the GART family.</text>
</comment>
<keyword evidence="2 4" id="KW-0808">Transferase</keyword>
<comment type="catalytic activity">
    <reaction evidence="4">
        <text>N(1)-(5-phospho-beta-D-ribosyl)glycinamide + (6R)-10-formyltetrahydrofolate = N(2)-formyl-N(1)-(5-phospho-beta-D-ribosyl)glycinamide + (6S)-5,6,7,8-tetrahydrofolate + H(+)</text>
        <dbReference type="Rhea" id="RHEA:15053"/>
        <dbReference type="ChEBI" id="CHEBI:15378"/>
        <dbReference type="ChEBI" id="CHEBI:57453"/>
        <dbReference type="ChEBI" id="CHEBI:143788"/>
        <dbReference type="ChEBI" id="CHEBI:147286"/>
        <dbReference type="ChEBI" id="CHEBI:195366"/>
        <dbReference type="EC" id="2.1.2.2"/>
    </reaction>
</comment>
<reference evidence="6 7" key="1">
    <citation type="submission" date="2019-03" db="EMBL/GenBank/DDBJ databases">
        <title>This is whole genome sequence of Paenibacillus sp MS74 strain.</title>
        <authorList>
            <person name="Trinh H.N."/>
        </authorList>
    </citation>
    <scope>NUCLEOTIDE SEQUENCE [LARGE SCALE GENOMIC DNA]</scope>
    <source>
        <strain evidence="6 7">MS74</strain>
    </source>
</reference>
<comment type="function">
    <text evidence="4">Catalyzes the transfer of a formyl group from 10-formyltetrahydrofolate to 5-phospho-ribosyl-glycinamide (GAR), producing 5-phospho-ribosyl-N-formylglycinamide (FGAR) and tetrahydrofolate.</text>
</comment>
<evidence type="ECO:0000256" key="2">
    <source>
        <dbReference type="ARBA" id="ARBA00022679"/>
    </source>
</evidence>
<dbReference type="SUPFAM" id="SSF53328">
    <property type="entry name" value="Formyltransferase"/>
    <property type="match status" value="1"/>
</dbReference>
<comment type="pathway">
    <text evidence="1 4">Purine metabolism; IMP biosynthesis via de novo pathway; N(2)-formyl-N(1)-(5-phospho-D-ribosyl)glycinamide from N(1)-(5-phospho-D-ribosyl)glycinamide (10-formyl THF route): step 1/1.</text>
</comment>
<dbReference type="OrthoDB" id="9806170at2"/>
<evidence type="ECO:0000313" key="6">
    <source>
        <dbReference type="EMBL" id="TDF95535.1"/>
    </source>
</evidence>
<dbReference type="InterPro" id="IPR002376">
    <property type="entry name" value="Formyl_transf_N"/>
</dbReference>
<evidence type="ECO:0000313" key="7">
    <source>
        <dbReference type="Proteomes" id="UP000295636"/>
    </source>
</evidence>
<accession>A0A4R5KKZ7</accession>
<dbReference type="Gene3D" id="3.40.50.170">
    <property type="entry name" value="Formyl transferase, N-terminal domain"/>
    <property type="match status" value="1"/>
</dbReference>
<feature type="site" description="Raises pKa of active site His" evidence="4">
    <location>
        <position position="162"/>
    </location>
</feature>
<feature type="domain" description="Formyl transferase N-terminal" evidence="5">
    <location>
        <begin position="6"/>
        <end position="199"/>
    </location>
</feature>
<protein>
    <recommendedName>
        <fullName evidence="4">Phosphoribosylglycinamide formyltransferase</fullName>
        <ecNumber evidence="4">2.1.2.2</ecNumber>
    </recommendedName>
    <alternativeName>
        <fullName evidence="4">5'-phosphoribosylglycinamide transformylase</fullName>
    </alternativeName>
    <alternativeName>
        <fullName evidence="4">GAR transformylase</fullName>
        <shortName evidence="4">GART</shortName>
    </alternativeName>
</protein>
<dbReference type="EMBL" id="SMRT01000010">
    <property type="protein sequence ID" value="TDF95535.1"/>
    <property type="molecule type" value="Genomic_DNA"/>
</dbReference>
<keyword evidence="3 4" id="KW-0658">Purine biosynthesis</keyword>
<dbReference type="InterPro" id="IPR004607">
    <property type="entry name" value="GART"/>
</dbReference>
<evidence type="ECO:0000256" key="1">
    <source>
        <dbReference type="ARBA" id="ARBA00005054"/>
    </source>
</evidence>
<evidence type="ECO:0000256" key="3">
    <source>
        <dbReference type="ARBA" id="ARBA00022755"/>
    </source>
</evidence>
<dbReference type="PANTHER" id="PTHR43369">
    <property type="entry name" value="PHOSPHORIBOSYLGLYCINAMIDE FORMYLTRANSFERASE"/>
    <property type="match status" value="1"/>
</dbReference>
<dbReference type="InterPro" id="IPR036477">
    <property type="entry name" value="Formyl_transf_N_sf"/>
</dbReference>
<keyword evidence="7" id="KW-1185">Reference proteome</keyword>
<dbReference type="HAMAP" id="MF_01930">
    <property type="entry name" value="PurN"/>
    <property type="match status" value="1"/>
</dbReference>
<dbReference type="UniPathway" id="UPA00074">
    <property type="reaction ID" value="UER00126"/>
</dbReference>
<feature type="binding site" evidence="4">
    <location>
        <position position="124"/>
    </location>
    <ligand>
        <name>(6R)-10-formyltetrahydrofolate</name>
        <dbReference type="ChEBI" id="CHEBI:195366"/>
    </ligand>
</feature>
<dbReference type="EC" id="2.1.2.2" evidence="4"/>
<dbReference type="Proteomes" id="UP000295636">
    <property type="component" value="Unassembled WGS sequence"/>
</dbReference>
<evidence type="ECO:0000256" key="4">
    <source>
        <dbReference type="HAMAP-Rule" id="MF_01930"/>
    </source>
</evidence>
<dbReference type="GO" id="GO:0004644">
    <property type="term" value="F:phosphoribosylglycinamide formyltransferase activity"/>
    <property type="evidence" value="ECO:0007669"/>
    <property type="project" value="UniProtKB-UniRule"/>
</dbReference>
<proteinExistence type="inferred from homology"/>
<feature type="active site" description="Proton donor" evidence="4">
    <location>
        <position position="126"/>
    </location>
</feature>
<dbReference type="CDD" id="cd08645">
    <property type="entry name" value="FMT_core_GART"/>
    <property type="match status" value="1"/>
</dbReference>
<dbReference type="Pfam" id="PF00551">
    <property type="entry name" value="Formyl_trans_N"/>
    <property type="match status" value="1"/>
</dbReference>
<dbReference type="RefSeq" id="WP_133231647.1">
    <property type="nucleotide sequence ID" value="NZ_SMRT01000010.1"/>
</dbReference>
<dbReference type="AlphaFoldDB" id="A0A4R5KKZ7"/>
<feature type="binding site" evidence="4">
    <location>
        <begin position="107"/>
        <end position="110"/>
    </location>
    <ligand>
        <name>(6R)-10-formyltetrahydrofolate</name>
        <dbReference type="ChEBI" id="CHEBI:195366"/>
    </ligand>
</feature>
<feature type="binding site" evidence="4">
    <location>
        <begin position="15"/>
        <end position="17"/>
    </location>
    <ligand>
        <name>N(1)-(5-phospho-beta-D-ribosyl)glycinamide</name>
        <dbReference type="ChEBI" id="CHEBI:143788"/>
    </ligand>
</feature>
<comment type="caution">
    <text evidence="6">The sequence shown here is derived from an EMBL/GenBank/DDBJ whole genome shotgun (WGS) entry which is preliminary data.</text>
</comment>
<dbReference type="PANTHER" id="PTHR43369:SF2">
    <property type="entry name" value="PHOSPHORIBOSYLGLYCINAMIDE FORMYLTRANSFERASE"/>
    <property type="match status" value="1"/>
</dbReference>
<name>A0A4R5KKZ7_9BACL</name>
<evidence type="ECO:0000259" key="5">
    <source>
        <dbReference type="Pfam" id="PF00551"/>
    </source>
</evidence>
<dbReference type="GO" id="GO:0006189">
    <property type="term" value="P:'de novo' IMP biosynthetic process"/>
    <property type="evidence" value="ECO:0007669"/>
    <property type="project" value="UniProtKB-UniRule"/>
</dbReference>
<dbReference type="NCBIfam" id="TIGR00639">
    <property type="entry name" value="PurN"/>
    <property type="match status" value="1"/>
</dbReference>
<sequence length="227" mass="24931">MTKPFRIAVFASGSGTNFQAIADAVHAGRLNGDRVARTPFRPGLDVRIELLVCDRPKAQVVERARQLGVPAFVFRPKDYADRESYEKEILARLQALEIDLVVLAGYMRLITHVLVDPLYGRLINIHPSLLPSFPGLDAIRQALDYGVKVTGATVHYVDGGMDTGPIIAQRSVDIGPEDTEQSLAARIHAIEHALLPEVIERIALGQVRLRDDGTTTTITSEEGIMNE</sequence>
<organism evidence="6 7">
    <name type="scientific">Paenibacillus piri</name>
    <dbReference type="NCBI Taxonomy" id="2547395"/>
    <lineage>
        <taxon>Bacteria</taxon>
        <taxon>Bacillati</taxon>
        <taxon>Bacillota</taxon>
        <taxon>Bacilli</taxon>
        <taxon>Bacillales</taxon>
        <taxon>Paenibacillaceae</taxon>
        <taxon>Paenibacillus</taxon>
    </lineage>
</organism>
<dbReference type="GO" id="GO:0005829">
    <property type="term" value="C:cytosol"/>
    <property type="evidence" value="ECO:0007669"/>
    <property type="project" value="TreeGrafter"/>
</dbReference>
<gene>
    <name evidence="4 6" type="primary">purN</name>
    <name evidence="6" type="ORF">E1757_20815</name>
</gene>
<feature type="binding site" evidence="4">
    <location>
        <position position="82"/>
    </location>
    <ligand>
        <name>(6R)-10-formyltetrahydrofolate</name>
        <dbReference type="ChEBI" id="CHEBI:195366"/>
    </ligand>
</feature>